<dbReference type="EMBL" id="CP162599">
    <property type="protein sequence ID" value="XDK31525.1"/>
    <property type="molecule type" value="Genomic_DNA"/>
</dbReference>
<evidence type="ECO:0000313" key="2">
    <source>
        <dbReference type="EMBL" id="XDK31525.1"/>
    </source>
</evidence>
<name>A0AB39HLX1_9BACI</name>
<reference evidence="2" key="1">
    <citation type="submission" date="2024-07" db="EMBL/GenBank/DDBJ databases">
        <title>Halotolerant mesophilic bacterium Ornithinibacillus sp. 4-3, sp. nov., isolated from soil.</title>
        <authorList>
            <person name="Sidarenka A.V."/>
            <person name="Guliayeva D.E."/>
            <person name="Leanovich S.I."/>
            <person name="Hileuskaya K.S."/>
            <person name="Akhremchuk A.E."/>
            <person name="Sikolenko M.A."/>
            <person name="Valentovich L.N."/>
        </authorList>
    </citation>
    <scope>NUCLEOTIDE SEQUENCE</scope>
    <source>
        <strain evidence="2">4-3</strain>
    </source>
</reference>
<evidence type="ECO:0000256" key="1">
    <source>
        <dbReference type="SAM" id="Coils"/>
    </source>
</evidence>
<dbReference type="AlphaFoldDB" id="A0AB39HLX1"/>
<dbReference type="RefSeq" id="WP_368652252.1">
    <property type="nucleotide sequence ID" value="NZ_CP162599.1"/>
</dbReference>
<feature type="coiled-coil region" evidence="1">
    <location>
        <begin position="57"/>
        <end position="84"/>
    </location>
</feature>
<organism evidence="2">
    <name type="scientific">Ornithinibacillus sp. 4-3</name>
    <dbReference type="NCBI Taxonomy" id="3231488"/>
    <lineage>
        <taxon>Bacteria</taxon>
        <taxon>Bacillati</taxon>
        <taxon>Bacillota</taxon>
        <taxon>Bacilli</taxon>
        <taxon>Bacillales</taxon>
        <taxon>Bacillaceae</taxon>
        <taxon>Ornithinibacillus</taxon>
    </lineage>
</organism>
<evidence type="ECO:0008006" key="3">
    <source>
        <dbReference type="Google" id="ProtNLM"/>
    </source>
</evidence>
<accession>A0AB39HLX1</accession>
<protein>
    <recommendedName>
        <fullName evidence="3">Translation initiation factor 2</fullName>
    </recommendedName>
</protein>
<sequence>MLVEYNKQDEQSKLNVEDINIAYSLKLALLGGILSTIGDAIAAYSAKIAIDETIQEQLSQSNENNNQEERLKSMEKQIELLQRRLDELVK</sequence>
<proteinExistence type="predicted"/>
<gene>
    <name evidence="2" type="ORF">AB4Y30_10855</name>
</gene>
<keyword evidence="1" id="KW-0175">Coiled coil</keyword>